<evidence type="ECO:0000313" key="2">
    <source>
        <dbReference type="Proteomes" id="UP000215086"/>
    </source>
</evidence>
<dbReference type="AlphaFoldDB" id="A0A286RD00"/>
<name>A0A286RD00_9BACT</name>
<proteinExistence type="predicted"/>
<sequence>MEFTRERPLALPVNRRFVLARYQFCLSFVAGPPHVIPFDPWPPNNSATTVNLQFTADSYEKPDEKP</sequence>
<reference evidence="1 2" key="1">
    <citation type="journal article" name="Front. Microbiol.">
        <title>Sugar Metabolism of the First Thermophilic Planctomycete Thermogutta terrifontis: Comparative Genomic and Transcriptomic Approaches.</title>
        <authorList>
            <person name="Elcheninov A.G."/>
            <person name="Menzel P."/>
            <person name="Gudbergsdottir S.R."/>
            <person name="Slesarev A.I."/>
            <person name="Kadnikov V.V."/>
            <person name="Krogh A."/>
            <person name="Bonch-Osmolovskaya E.A."/>
            <person name="Peng X."/>
            <person name="Kublanov I.V."/>
        </authorList>
    </citation>
    <scope>NUCLEOTIDE SEQUENCE [LARGE SCALE GENOMIC DNA]</scope>
    <source>
        <strain evidence="1 2">R1</strain>
    </source>
</reference>
<gene>
    <name evidence="1" type="ORF">THTE_1234</name>
</gene>
<keyword evidence="2" id="KW-1185">Reference proteome</keyword>
<dbReference type="KEGG" id="ttf:THTE_1234"/>
<organism evidence="1 2">
    <name type="scientific">Thermogutta terrifontis</name>
    <dbReference type="NCBI Taxonomy" id="1331910"/>
    <lineage>
        <taxon>Bacteria</taxon>
        <taxon>Pseudomonadati</taxon>
        <taxon>Planctomycetota</taxon>
        <taxon>Planctomycetia</taxon>
        <taxon>Pirellulales</taxon>
        <taxon>Thermoguttaceae</taxon>
        <taxon>Thermogutta</taxon>
    </lineage>
</organism>
<dbReference type="Proteomes" id="UP000215086">
    <property type="component" value="Chromosome"/>
</dbReference>
<dbReference type="EMBL" id="CP018477">
    <property type="protein sequence ID" value="ASV73836.1"/>
    <property type="molecule type" value="Genomic_DNA"/>
</dbReference>
<accession>A0A286RD00</accession>
<evidence type="ECO:0000313" key="1">
    <source>
        <dbReference type="EMBL" id="ASV73836.1"/>
    </source>
</evidence>
<protein>
    <submittedName>
        <fullName evidence="1">Uncharacterized protein</fullName>
    </submittedName>
</protein>